<evidence type="ECO:0000256" key="1">
    <source>
        <dbReference type="SAM" id="Phobius"/>
    </source>
</evidence>
<reference evidence="2 3" key="1">
    <citation type="submission" date="2020-08" db="EMBL/GenBank/DDBJ databases">
        <title>Genomic Encyclopedia of Type Strains, Phase III (KMG-III): the genomes of soil and plant-associated and newly described type strains.</title>
        <authorList>
            <person name="Whitman W."/>
        </authorList>
    </citation>
    <scope>NUCLEOTIDE SEQUENCE [LARGE SCALE GENOMIC DNA]</scope>
    <source>
        <strain evidence="2 3">CECT 3287</strain>
    </source>
</reference>
<dbReference type="EMBL" id="JACHXF010000015">
    <property type="protein sequence ID" value="MBB3098423.1"/>
    <property type="molecule type" value="Genomic_DNA"/>
</dbReference>
<keyword evidence="1" id="KW-0812">Transmembrane</keyword>
<name>A0A7W5FH84_9ACTN</name>
<evidence type="ECO:0000313" key="3">
    <source>
        <dbReference type="Proteomes" id="UP000590749"/>
    </source>
</evidence>
<feature type="transmembrane region" description="Helical" evidence="1">
    <location>
        <begin position="207"/>
        <end position="226"/>
    </location>
</feature>
<keyword evidence="3" id="KW-1185">Reference proteome</keyword>
<feature type="transmembrane region" description="Helical" evidence="1">
    <location>
        <begin position="261"/>
        <end position="287"/>
    </location>
</feature>
<sequence>MKRRHRLIATDAATGPIGRPTTVERVVLLSLAAASAAIWAVGVTVLQPLSEPAGPGASGENNTYWARELRYGALLALILVLIVTARGDRRATRTVCLGGLLWLGADLALDRIDQISASVPLAAGAALMAMVGCLAVWTVPGLPRPATLLTVGTVAAVAAGFVTITESPTDTEAALHLGSAAVGSLLALIAVAAGVRAAGMSCGARRPTMLSAGLLVALTPALLRYLSPQPSGWRVLGAFAITALLVGIMSALAAGEGGYPVGVAVLSAVLLPVMWFPLVLASVILHLGAPFTMLAANPPVNAADEDVLLVLLAIPIGLILGRVIRAFVSLRPADDPV</sequence>
<evidence type="ECO:0000313" key="2">
    <source>
        <dbReference type="EMBL" id="MBB3098423.1"/>
    </source>
</evidence>
<gene>
    <name evidence="2" type="ORF">FHR83_006122</name>
</gene>
<proteinExistence type="predicted"/>
<protein>
    <submittedName>
        <fullName evidence="2">Uncharacterized protein</fullName>
    </submittedName>
</protein>
<keyword evidence="1" id="KW-1133">Transmembrane helix</keyword>
<dbReference type="AlphaFoldDB" id="A0A7W5FH84"/>
<comment type="caution">
    <text evidence="2">The sequence shown here is derived from an EMBL/GenBank/DDBJ whole genome shotgun (WGS) entry which is preliminary data.</text>
</comment>
<dbReference type="Proteomes" id="UP000590749">
    <property type="component" value="Unassembled WGS sequence"/>
</dbReference>
<feature type="transmembrane region" description="Helical" evidence="1">
    <location>
        <begin position="26"/>
        <end position="49"/>
    </location>
</feature>
<feature type="transmembrane region" description="Helical" evidence="1">
    <location>
        <begin position="115"/>
        <end position="139"/>
    </location>
</feature>
<dbReference type="RefSeq" id="WP_183224477.1">
    <property type="nucleotide sequence ID" value="NZ_BMPW01000017.1"/>
</dbReference>
<feature type="transmembrane region" description="Helical" evidence="1">
    <location>
        <begin position="69"/>
        <end position="85"/>
    </location>
</feature>
<accession>A0A7W5FH84</accession>
<feature type="transmembrane region" description="Helical" evidence="1">
    <location>
        <begin position="176"/>
        <end position="195"/>
    </location>
</feature>
<keyword evidence="1" id="KW-0472">Membrane</keyword>
<feature type="transmembrane region" description="Helical" evidence="1">
    <location>
        <begin position="232"/>
        <end position="254"/>
    </location>
</feature>
<feature type="transmembrane region" description="Helical" evidence="1">
    <location>
        <begin position="307"/>
        <end position="328"/>
    </location>
</feature>
<feature type="transmembrane region" description="Helical" evidence="1">
    <location>
        <begin position="146"/>
        <end position="164"/>
    </location>
</feature>
<organism evidence="2 3">
    <name type="scientific">Actinoplanes campanulatus</name>
    <dbReference type="NCBI Taxonomy" id="113559"/>
    <lineage>
        <taxon>Bacteria</taxon>
        <taxon>Bacillati</taxon>
        <taxon>Actinomycetota</taxon>
        <taxon>Actinomycetes</taxon>
        <taxon>Micromonosporales</taxon>
        <taxon>Micromonosporaceae</taxon>
        <taxon>Actinoplanes</taxon>
    </lineage>
</organism>